<dbReference type="SUPFAM" id="SSF57302">
    <property type="entry name" value="Snake toxin-like"/>
    <property type="match status" value="1"/>
</dbReference>
<organism evidence="2 3">
    <name type="scientific">Maylandia zebra</name>
    <name type="common">zebra mbuna</name>
    <dbReference type="NCBI Taxonomy" id="106582"/>
    <lineage>
        <taxon>Eukaryota</taxon>
        <taxon>Metazoa</taxon>
        <taxon>Chordata</taxon>
        <taxon>Craniata</taxon>
        <taxon>Vertebrata</taxon>
        <taxon>Euteleostomi</taxon>
        <taxon>Actinopterygii</taxon>
        <taxon>Neopterygii</taxon>
        <taxon>Teleostei</taxon>
        <taxon>Neoteleostei</taxon>
        <taxon>Acanthomorphata</taxon>
        <taxon>Ovalentaria</taxon>
        <taxon>Cichlomorphae</taxon>
        <taxon>Cichliformes</taxon>
        <taxon>Cichlidae</taxon>
        <taxon>African cichlids</taxon>
        <taxon>Pseudocrenilabrinae</taxon>
        <taxon>Haplochromini</taxon>
        <taxon>Maylandia</taxon>
        <taxon>Maylandia zebra complex</taxon>
    </lineage>
</organism>
<evidence type="ECO:0000256" key="1">
    <source>
        <dbReference type="SAM" id="Phobius"/>
    </source>
</evidence>
<dbReference type="Proteomes" id="UP000265160">
    <property type="component" value="LG12"/>
</dbReference>
<dbReference type="GeneTree" id="ENSGT00940000177396"/>
<feature type="transmembrane region" description="Helical" evidence="1">
    <location>
        <begin position="6"/>
        <end position="25"/>
    </location>
</feature>
<reference evidence="2 3" key="1">
    <citation type="journal article" date="2014" name="Nature">
        <title>The genomic substrate for adaptive radiation in African cichlid fish.</title>
        <authorList>
            <person name="Brawand D."/>
            <person name="Wagner C.E."/>
            <person name="Li Y.I."/>
            <person name="Malinsky M."/>
            <person name="Keller I."/>
            <person name="Fan S."/>
            <person name="Simakov O."/>
            <person name="Ng A.Y."/>
            <person name="Lim Z.W."/>
            <person name="Bezault E."/>
            <person name="Turner-Maier J."/>
            <person name="Johnson J."/>
            <person name="Alcazar R."/>
            <person name="Noh H.J."/>
            <person name="Russell P."/>
            <person name="Aken B."/>
            <person name="Alfoldi J."/>
            <person name="Amemiya C."/>
            <person name="Azzouzi N."/>
            <person name="Baroiller J.F."/>
            <person name="Barloy-Hubler F."/>
            <person name="Berlin A."/>
            <person name="Bloomquist R."/>
            <person name="Carleton K.L."/>
            <person name="Conte M.A."/>
            <person name="D'Cotta H."/>
            <person name="Eshel O."/>
            <person name="Gaffney L."/>
            <person name="Galibert F."/>
            <person name="Gante H.F."/>
            <person name="Gnerre S."/>
            <person name="Greuter L."/>
            <person name="Guyon R."/>
            <person name="Haddad N.S."/>
            <person name="Haerty W."/>
            <person name="Harris R.M."/>
            <person name="Hofmann H.A."/>
            <person name="Hourlier T."/>
            <person name="Hulata G."/>
            <person name="Jaffe D.B."/>
            <person name="Lara M."/>
            <person name="Lee A.P."/>
            <person name="MacCallum I."/>
            <person name="Mwaiko S."/>
            <person name="Nikaido M."/>
            <person name="Nishihara H."/>
            <person name="Ozouf-Costaz C."/>
            <person name="Penman D.J."/>
            <person name="Przybylski D."/>
            <person name="Rakotomanga M."/>
            <person name="Renn S.C.P."/>
            <person name="Ribeiro F.J."/>
            <person name="Ron M."/>
            <person name="Salzburger W."/>
            <person name="Sanchez-Pulido L."/>
            <person name="Santos M.E."/>
            <person name="Searle S."/>
            <person name="Sharpe T."/>
            <person name="Swofford R."/>
            <person name="Tan F.J."/>
            <person name="Williams L."/>
            <person name="Young S."/>
            <person name="Yin S."/>
            <person name="Okada N."/>
            <person name="Kocher T.D."/>
            <person name="Miska E.A."/>
            <person name="Lander E.S."/>
            <person name="Venkatesh B."/>
            <person name="Fernald R.D."/>
            <person name="Meyer A."/>
            <person name="Ponting C.P."/>
            <person name="Streelman J.T."/>
            <person name="Lindblad-Toh K."/>
            <person name="Seehausen O."/>
            <person name="Di Palma F."/>
        </authorList>
    </citation>
    <scope>NUCLEOTIDE SEQUENCE</scope>
</reference>
<name>A0A3P9BQI0_9CICH</name>
<keyword evidence="1" id="KW-0812">Transmembrane</keyword>
<dbReference type="AlphaFoldDB" id="A0A3P9BQI0"/>
<evidence type="ECO:0000313" key="2">
    <source>
        <dbReference type="Ensembl" id="ENSMZEP00005012184.1"/>
    </source>
</evidence>
<keyword evidence="3" id="KW-1185">Reference proteome</keyword>
<keyword evidence="1" id="KW-1133">Transmembrane helix</keyword>
<keyword evidence="1" id="KW-0472">Membrane</keyword>
<reference evidence="2" key="3">
    <citation type="submission" date="2025-09" db="UniProtKB">
        <authorList>
            <consortium name="Ensembl"/>
        </authorList>
    </citation>
    <scope>IDENTIFICATION</scope>
</reference>
<sequence>STYIGGVVFLVFHLIIYGLMCYTCLGANPGSCTRICPLGYDYCSTTLAYLARSCLLSFSVTVAENMITKECCSEDLCNGAKQTGVFVPLLLAPLAIITLFI</sequence>
<dbReference type="Ensembl" id="ENSMZET00005012612.1">
    <property type="protein sequence ID" value="ENSMZEP00005012184.1"/>
    <property type="gene ID" value="ENSMZEG00005009151.1"/>
</dbReference>
<dbReference type="InterPro" id="IPR045860">
    <property type="entry name" value="Snake_toxin-like_sf"/>
</dbReference>
<protein>
    <submittedName>
        <fullName evidence="2">Uncharacterized protein</fullName>
    </submittedName>
</protein>
<accession>A0A3P9BQI0</accession>
<proteinExistence type="predicted"/>
<reference evidence="2" key="2">
    <citation type="submission" date="2025-08" db="UniProtKB">
        <authorList>
            <consortium name="Ensembl"/>
        </authorList>
    </citation>
    <scope>IDENTIFICATION</scope>
</reference>
<evidence type="ECO:0000313" key="3">
    <source>
        <dbReference type="Proteomes" id="UP000265160"/>
    </source>
</evidence>